<evidence type="ECO:0000313" key="2">
    <source>
        <dbReference type="EMBL" id="NFV79853.1"/>
    </source>
</evidence>
<evidence type="ECO:0000313" key="3">
    <source>
        <dbReference type="Proteomes" id="UP000480684"/>
    </source>
</evidence>
<protein>
    <recommendedName>
        <fullName evidence="4">Lipoprotein</fullName>
    </recommendedName>
</protein>
<comment type="caution">
    <text evidence="2">The sequence shown here is derived from an EMBL/GenBank/DDBJ whole genome shotgun (WGS) entry which is preliminary data.</text>
</comment>
<keyword evidence="3" id="KW-1185">Reference proteome</keyword>
<dbReference type="Proteomes" id="UP000480684">
    <property type="component" value="Unassembled WGS sequence"/>
</dbReference>
<dbReference type="PROSITE" id="PS51257">
    <property type="entry name" value="PROKAR_LIPOPROTEIN"/>
    <property type="match status" value="1"/>
</dbReference>
<accession>A0A7C9UYM7</accession>
<feature type="signal peptide" evidence="1">
    <location>
        <begin position="1"/>
        <end position="26"/>
    </location>
</feature>
<proteinExistence type="predicted"/>
<name>A0A7C9UYM7_9PROT</name>
<sequence>MKHAATSAHAVLAGIAIALLSGCATPVPPAPPWSSTVTTDPITGTKRCVVAAYDRVAGASYSRTGYLYPVVEFNSEFGLLVGVSSGGPIRFPVGDIVWRVDDRPYRELRAFNNPTQGSPPSGEAAADMTSARIAETIKYAQKLAATAGAAATVASGEEAAAMLDEMLAGSTLIYRANRPNAQFGLPTGHEQRVGQWTSEGLRPIPLDATLRQGIEQCRMAMDPK</sequence>
<feature type="chain" id="PRO_5028959335" description="Lipoprotein" evidence="1">
    <location>
        <begin position="27"/>
        <end position="224"/>
    </location>
</feature>
<dbReference type="RefSeq" id="WP_163676998.1">
    <property type="nucleotide sequence ID" value="NZ_JAAIYP010000034.1"/>
</dbReference>
<dbReference type="EMBL" id="JAAIYP010000034">
    <property type="protein sequence ID" value="NFV79853.1"/>
    <property type="molecule type" value="Genomic_DNA"/>
</dbReference>
<evidence type="ECO:0008006" key="4">
    <source>
        <dbReference type="Google" id="ProtNLM"/>
    </source>
</evidence>
<keyword evidence="1" id="KW-0732">Signal</keyword>
<gene>
    <name evidence="2" type="ORF">G4223_06985</name>
</gene>
<reference evidence="2 3" key="1">
    <citation type="submission" date="2020-02" db="EMBL/GenBank/DDBJ databases">
        <authorList>
            <person name="Dziuba M."/>
            <person name="Kuznetsov B."/>
            <person name="Mardanov A."/>
            <person name="Ravin N."/>
            <person name="Grouzdev D."/>
        </authorList>
    </citation>
    <scope>NUCLEOTIDE SEQUENCE [LARGE SCALE GENOMIC DNA]</scope>
    <source>
        <strain evidence="2 3">SpK</strain>
    </source>
</reference>
<evidence type="ECO:0000256" key="1">
    <source>
        <dbReference type="SAM" id="SignalP"/>
    </source>
</evidence>
<dbReference type="AlphaFoldDB" id="A0A7C9UYM7"/>
<organism evidence="2 3">
    <name type="scientific">Magnetospirillum aberrantis SpK</name>
    <dbReference type="NCBI Taxonomy" id="908842"/>
    <lineage>
        <taxon>Bacteria</taxon>
        <taxon>Pseudomonadati</taxon>
        <taxon>Pseudomonadota</taxon>
        <taxon>Alphaproteobacteria</taxon>
        <taxon>Rhodospirillales</taxon>
        <taxon>Rhodospirillaceae</taxon>
        <taxon>Magnetospirillum</taxon>
    </lineage>
</organism>